<reference evidence="1" key="1">
    <citation type="submission" date="2023-02" db="EMBL/GenBank/DDBJ databases">
        <title>Colletotrichum kahawae CIFC_Que2 genome sequencing and assembly.</title>
        <authorList>
            <person name="Baroncelli R."/>
        </authorList>
    </citation>
    <scope>NUCLEOTIDE SEQUENCE</scope>
    <source>
        <strain evidence="1">CIFC_Que2</strain>
    </source>
</reference>
<accession>A0AAD9Y1V6</accession>
<evidence type="ECO:0000313" key="1">
    <source>
        <dbReference type="EMBL" id="KAK2731931.1"/>
    </source>
</evidence>
<protein>
    <submittedName>
        <fullName evidence="1">Uncharacterized protein</fullName>
    </submittedName>
</protein>
<comment type="caution">
    <text evidence="1">The sequence shown here is derived from an EMBL/GenBank/DDBJ whole genome shotgun (WGS) entry which is preliminary data.</text>
</comment>
<gene>
    <name evidence="1" type="ORF">CKAH01_08803</name>
</gene>
<dbReference type="Proteomes" id="UP001281614">
    <property type="component" value="Unassembled WGS sequence"/>
</dbReference>
<dbReference type="AlphaFoldDB" id="A0AAD9Y1V6"/>
<evidence type="ECO:0000313" key="2">
    <source>
        <dbReference type="Proteomes" id="UP001281614"/>
    </source>
</evidence>
<proteinExistence type="predicted"/>
<name>A0AAD9Y1V6_COLKA</name>
<keyword evidence="2" id="KW-1185">Reference proteome</keyword>
<sequence length="201" mass="21291">MLTETSQEVACCEVATGEGIDDACDSQPPSRAKKQYLRFMEMTGSKQAPVGRIDDQRLQALGLFDLARPLTSALGCRSAQKGNRYARRLAVSGLASVRYVPAPAEGQALLSVTRKGPSCQILSGAKGEEQQQQLNSCLAEGGKYPKEGRRTTGVSLLHIETASSSRCSCSLSAAVANGICKLQTANCMFASAHFGLSLSQT</sequence>
<organism evidence="1 2">
    <name type="scientific">Colletotrichum kahawae</name>
    <name type="common">Coffee berry disease fungus</name>
    <dbReference type="NCBI Taxonomy" id="34407"/>
    <lineage>
        <taxon>Eukaryota</taxon>
        <taxon>Fungi</taxon>
        <taxon>Dikarya</taxon>
        <taxon>Ascomycota</taxon>
        <taxon>Pezizomycotina</taxon>
        <taxon>Sordariomycetes</taxon>
        <taxon>Hypocreomycetidae</taxon>
        <taxon>Glomerellales</taxon>
        <taxon>Glomerellaceae</taxon>
        <taxon>Colletotrichum</taxon>
        <taxon>Colletotrichum gloeosporioides species complex</taxon>
    </lineage>
</organism>
<dbReference type="EMBL" id="VYYT01000555">
    <property type="protein sequence ID" value="KAK2731931.1"/>
    <property type="molecule type" value="Genomic_DNA"/>
</dbReference>